<comment type="caution">
    <text evidence="3">The sequence shown here is derived from an EMBL/GenBank/DDBJ whole genome shotgun (WGS) entry which is preliminary data.</text>
</comment>
<dbReference type="PANTHER" id="PTHR45947:SF3">
    <property type="entry name" value="SULFOQUINOVOSYL TRANSFERASE SQD2"/>
    <property type="match status" value="1"/>
</dbReference>
<feature type="domain" description="Glycosyl transferase family 1" evidence="1">
    <location>
        <begin position="290"/>
        <end position="369"/>
    </location>
</feature>
<organism evidence="3 4">
    <name type="scientific">Aureimonas fodinaquatilis</name>
    <dbReference type="NCBI Taxonomy" id="2565783"/>
    <lineage>
        <taxon>Bacteria</taxon>
        <taxon>Pseudomonadati</taxon>
        <taxon>Pseudomonadota</taxon>
        <taxon>Alphaproteobacteria</taxon>
        <taxon>Hyphomicrobiales</taxon>
        <taxon>Aurantimonadaceae</taxon>
        <taxon>Aureimonas</taxon>
    </lineage>
</organism>
<keyword evidence="4" id="KW-1185">Reference proteome</keyword>
<dbReference type="OrthoDB" id="1411429at2"/>
<dbReference type="PANTHER" id="PTHR45947">
    <property type="entry name" value="SULFOQUINOVOSYL TRANSFERASE SQD2"/>
    <property type="match status" value="1"/>
</dbReference>
<keyword evidence="3" id="KW-0808">Transferase</keyword>
<dbReference type="Proteomes" id="UP000324738">
    <property type="component" value="Unassembled WGS sequence"/>
</dbReference>
<feature type="domain" description="Glycosyltransferase subfamily 4-like N-terminal" evidence="2">
    <location>
        <begin position="67"/>
        <end position="187"/>
    </location>
</feature>
<dbReference type="InterPro" id="IPR028098">
    <property type="entry name" value="Glyco_trans_4-like_N"/>
</dbReference>
<evidence type="ECO:0000259" key="1">
    <source>
        <dbReference type="Pfam" id="PF00534"/>
    </source>
</evidence>
<dbReference type="GO" id="GO:0016758">
    <property type="term" value="F:hexosyltransferase activity"/>
    <property type="evidence" value="ECO:0007669"/>
    <property type="project" value="TreeGrafter"/>
</dbReference>
<dbReference type="Pfam" id="PF13579">
    <property type="entry name" value="Glyco_trans_4_4"/>
    <property type="match status" value="1"/>
</dbReference>
<proteinExistence type="predicted"/>
<dbReference type="AlphaFoldDB" id="A0A5B0DYW3"/>
<dbReference type="EMBL" id="VTWH01000001">
    <property type="protein sequence ID" value="KAA0971636.1"/>
    <property type="molecule type" value="Genomic_DNA"/>
</dbReference>
<dbReference type="Gene3D" id="3.40.50.2000">
    <property type="entry name" value="Glycogen Phosphorylase B"/>
    <property type="match status" value="2"/>
</dbReference>
<evidence type="ECO:0000313" key="4">
    <source>
        <dbReference type="Proteomes" id="UP000324738"/>
    </source>
</evidence>
<gene>
    <name evidence="3" type="ORF">FPY71_00400</name>
</gene>
<reference evidence="3 4" key="1">
    <citation type="submission" date="2019-08" db="EMBL/GenBank/DDBJ databases">
        <title>Aureimonas fodiniaquatilis sp. nov., isolated from a coal mine wastewater.</title>
        <authorList>
            <person name="Kim W."/>
        </authorList>
    </citation>
    <scope>NUCLEOTIDE SEQUENCE [LARGE SCALE GENOMIC DNA]</scope>
    <source>
        <strain evidence="3 4">CAU 1482</strain>
    </source>
</reference>
<accession>A0A5B0DYW3</accession>
<evidence type="ECO:0000259" key="2">
    <source>
        <dbReference type="Pfam" id="PF13579"/>
    </source>
</evidence>
<dbReference type="CDD" id="cd03801">
    <property type="entry name" value="GT4_PimA-like"/>
    <property type="match status" value="1"/>
</dbReference>
<dbReference type="RefSeq" id="WP_149296543.1">
    <property type="nucleotide sequence ID" value="NZ_VTWH01000001.1"/>
</dbReference>
<sequence length="401" mass="44944">MKRLLIVGMTNSPHLHRWLRMIESPDLSIVVFPSIADLAVSSSDFQKIGLDRVRKTLPAGIFEVRGRDGRDENSVDEDTKWRYVPVSHHFMALDSLSSPHRLMQCIEQFQPDIIHSMETQMAGYLVLEALRRKPYKAPWVHSTWGSDIFLYGRIREHKRRLRETFSQIDIHLADCARDKELAAAYGYTGPEMPIIPSSGGIDVDKVAALATVRPSQRRRILIKGYHNWAGRNLLALSAVVLAQAELRDYEILVLAAEPDMQEWAGIMANRTNLNIRALDRHIHQETVLHDLASSRAVISLGISDGLATTVLEAMAVGAFPIQSRAGCAADWFGDGEGGLTVDVNNTRNVADAIIKMAKDDALVDRAAERNLKIIREGWNRIHNGDLVRQIYEKTMETAAAK</sequence>
<name>A0A5B0DYW3_9HYPH</name>
<dbReference type="InterPro" id="IPR050194">
    <property type="entry name" value="Glycosyltransferase_grp1"/>
</dbReference>
<dbReference type="SUPFAM" id="SSF53756">
    <property type="entry name" value="UDP-Glycosyltransferase/glycogen phosphorylase"/>
    <property type="match status" value="1"/>
</dbReference>
<evidence type="ECO:0000313" key="3">
    <source>
        <dbReference type="EMBL" id="KAA0971636.1"/>
    </source>
</evidence>
<dbReference type="Pfam" id="PF00534">
    <property type="entry name" value="Glycos_transf_1"/>
    <property type="match status" value="1"/>
</dbReference>
<protein>
    <submittedName>
        <fullName evidence="3">Glycosyltransferase family 4 protein</fullName>
    </submittedName>
</protein>
<dbReference type="InterPro" id="IPR001296">
    <property type="entry name" value="Glyco_trans_1"/>
</dbReference>